<keyword evidence="3" id="KW-1185">Reference proteome</keyword>
<dbReference type="Proteomes" id="UP000887540">
    <property type="component" value="Unplaced"/>
</dbReference>
<name>A0A914EMD3_9BILA</name>
<organism evidence="3 4">
    <name type="scientific">Acrobeloides nanus</name>
    <dbReference type="NCBI Taxonomy" id="290746"/>
    <lineage>
        <taxon>Eukaryota</taxon>
        <taxon>Metazoa</taxon>
        <taxon>Ecdysozoa</taxon>
        <taxon>Nematoda</taxon>
        <taxon>Chromadorea</taxon>
        <taxon>Rhabditida</taxon>
        <taxon>Tylenchina</taxon>
        <taxon>Cephalobomorpha</taxon>
        <taxon>Cephaloboidea</taxon>
        <taxon>Cephalobidae</taxon>
        <taxon>Acrobeloides</taxon>
    </lineage>
</organism>
<dbReference type="Pfam" id="PF01826">
    <property type="entry name" value="TIL"/>
    <property type="match status" value="1"/>
</dbReference>
<keyword evidence="1" id="KW-0646">Protease inhibitor</keyword>
<dbReference type="InterPro" id="IPR036084">
    <property type="entry name" value="Ser_inhib-like_sf"/>
</dbReference>
<evidence type="ECO:0000256" key="1">
    <source>
        <dbReference type="ARBA" id="ARBA00022900"/>
    </source>
</evidence>
<feature type="domain" description="VWFD" evidence="2">
    <location>
        <begin position="90"/>
        <end position="297"/>
    </location>
</feature>
<dbReference type="InterPro" id="IPR000742">
    <property type="entry name" value="EGF"/>
</dbReference>
<dbReference type="InterPro" id="IPR002919">
    <property type="entry name" value="TIL_dom"/>
</dbReference>
<proteinExistence type="predicted"/>
<dbReference type="InterPro" id="IPR001846">
    <property type="entry name" value="VWF_type-D"/>
</dbReference>
<dbReference type="PROSITE" id="PS51233">
    <property type="entry name" value="VWFD"/>
    <property type="match status" value="1"/>
</dbReference>
<evidence type="ECO:0000313" key="3">
    <source>
        <dbReference type="Proteomes" id="UP000887540"/>
    </source>
</evidence>
<dbReference type="PROSITE" id="PS00022">
    <property type="entry name" value="EGF_1"/>
    <property type="match status" value="1"/>
</dbReference>
<protein>
    <submittedName>
        <fullName evidence="4">VWFD domain-containing protein</fullName>
    </submittedName>
</protein>
<evidence type="ECO:0000313" key="4">
    <source>
        <dbReference type="WBParaSite" id="ACRNAN_scaffold9255.g23293.t1"/>
    </source>
</evidence>
<dbReference type="InterPro" id="IPR052749">
    <property type="entry name" value="Alpha-tectorin"/>
</dbReference>
<dbReference type="WBParaSite" id="ACRNAN_scaffold9255.g23293.t1">
    <property type="protein sequence ID" value="ACRNAN_scaffold9255.g23293.t1"/>
    <property type="gene ID" value="ACRNAN_scaffold9255.g23293"/>
</dbReference>
<dbReference type="Pfam" id="PF00094">
    <property type="entry name" value="VWD"/>
    <property type="match status" value="1"/>
</dbReference>
<dbReference type="SUPFAM" id="SSF57567">
    <property type="entry name" value="Serine protease inhibitors"/>
    <property type="match status" value="1"/>
</dbReference>
<sequence>MALSKNFAQNTKPCKATSQSPIAPYAMSLRICECPYNYTGEHCEIPVVCTQNACGPNAECRVFNHRVNCNCKLGYTGDPYSHDGCNKTVVTSCMTGDPHYYSFDRNFFDYQGTCPYLVSKNCKSIAPYADFVIKARNALVRPAAHVSYVVEVELETHGINIHIDELLNLYVNGVLRNYNFYYPNRDNPEVSVENNFGQIVINTIDGLQILFRRGYLCITIPDVPELQGASTLCGMLGNRDGNCKNDLTMSNGTIITDDQSNTPCKHDLHWMGSETFGDSWIINKTDFLNTIGDYFCEPGHIVANTTLNCTVQDARDSCQSIQDAENATGIFQVCAPLGQAVLEHLFDDCVYDVCLAPIDRCPTLDAFVEQCQSEIPFADVGDWRSALHCPPYYCPVDSTYSSCASRCQPTCAYSNGTVDNGCIDTCTEGCMCNPGYVVDTSSAKFKCIQIEDCGCT</sequence>
<dbReference type="PANTHER" id="PTHR46160:SF9">
    <property type="entry name" value="PROTEIN PRY2-RELATED"/>
    <property type="match status" value="1"/>
</dbReference>
<dbReference type="PANTHER" id="PTHR46160">
    <property type="entry name" value="ALPHA-TECTORIN-RELATED"/>
    <property type="match status" value="1"/>
</dbReference>
<dbReference type="CDD" id="cd19941">
    <property type="entry name" value="TIL"/>
    <property type="match status" value="1"/>
</dbReference>
<evidence type="ECO:0000259" key="2">
    <source>
        <dbReference type="PROSITE" id="PS51233"/>
    </source>
</evidence>
<dbReference type="AlphaFoldDB" id="A0A914EMD3"/>
<dbReference type="Gene3D" id="2.10.25.10">
    <property type="entry name" value="Laminin"/>
    <property type="match status" value="2"/>
</dbReference>
<dbReference type="SMART" id="SM00216">
    <property type="entry name" value="VWD"/>
    <property type="match status" value="1"/>
</dbReference>
<accession>A0A914EMD3</accession>
<reference evidence="4" key="1">
    <citation type="submission" date="2022-11" db="UniProtKB">
        <authorList>
            <consortium name="WormBaseParasite"/>
        </authorList>
    </citation>
    <scope>IDENTIFICATION</scope>
</reference>
<dbReference type="GO" id="GO:0004867">
    <property type="term" value="F:serine-type endopeptidase inhibitor activity"/>
    <property type="evidence" value="ECO:0007669"/>
    <property type="project" value="UniProtKB-KW"/>
</dbReference>
<keyword evidence="1" id="KW-0722">Serine protease inhibitor</keyword>